<keyword evidence="3 5" id="KW-0949">S-adenosyl-L-methionine</keyword>
<proteinExistence type="inferred from homology"/>
<dbReference type="InterPro" id="IPR001678">
    <property type="entry name" value="MeTrfase_RsmB-F_NOP2_dom"/>
</dbReference>
<gene>
    <name evidence="6" type="ORF">CJ263_17575</name>
</gene>
<dbReference type="EMBL" id="CP022957">
    <property type="protein sequence ID" value="ASV31880.1"/>
    <property type="molecule type" value="Genomic_DNA"/>
</dbReference>
<dbReference type="Pfam" id="PF01189">
    <property type="entry name" value="Methyltr_RsmB-F"/>
    <property type="match status" value="1"/>
</dbReference>
<dbReference type="OrthoDB" id="9810297at2"/>
<keyword evidence="2 5" id="KW-0808">Transferase</keyword>
<dbReference type="GO" id="GO:0003723">
    <property type="term" value="F:RNA binding"/>
    <property type="evidence" value="ECO:0007669"/>
    <property type="project" value="UniProtKB-UniRule"/>
</dbReference>
<dbReference type="PROSITE" id="PS51686">
    <property type="entry name" value="SAM_MT_RSMB_NOP"/>
    <property type="match status" value="1"/>
</dbReference>
<feature type="binding site" evidence="5">
    <location>
        <position position="256"/>
    </location>
    <ligand>
        <name>S-adenosyl-L-methionine</name>
        <dbReference type="ChEBI" id="CHEBI:59789"/>
    </ligand>
</feature>
<name>A0A223V9R4_9FLAO</name>
<evidence type="ECO:0000256" key="4">
    <source>
        <dbReference type="ARBA" id="ARBA00022884"/>
    </source>
</evidence>
<evidence type="ECO:0000313" key="6">
    <source>
        <dbReference type="EMBL" id="ASV31880.1"/>
    </source>
</evidence>
<sequence length="407" mass="46453">MRLHRNLVFAVIDALNLIFNEGEYADKVVQKVLKFDKRWGSRDRGFIAETTYEMVRYKRLYAEIAEVKAPFSRPDLFRMWAVWAVLSGIKLPDWKQIEPTPERRIKGRFDELSKVRKYREAIPDWMDTLCEKALGEKLWTAEIAKLNQPADVILRTNTLKTTKEKLRKALLDEDILTEPIKGYPLALRLPERANVFVTQSFKDGLFEVQDASSQLVAELLDVQPGQRVVDTCAGAGGKSLHLAALMENKGQLIAMDIYGSKLKELKRRARRNGAHNIEPREITSTKVIKKLYDSADRVLIDAPCTGLGVIRRNPDTKWKLQPEFLEKITKTQQEILRSYSKMVKSGGKLVYATCSILPQENRDQVNSFLASEEGSGFSLVKEKKIYASKSGFDGFYMALLEKKTKDS</sequence>
<evidence type="ECO:0000256" key="5">
    <source>
        <dbReference type="PROSITE-ProRule" id="PRU01023"/>
    </source>
</evidence>
<dbReference type="InterPro" id="IPR029063">
    <property type="entry name" value="SAM-dependent_MTases_sf"/>
</dbReference>
<evidence type="ECO:0000256" key="3">
    <source>
        <dbReference type="ARBA" id="ARBA00022691"/>
    </source>
</evidence>
<dbReference type="GO" id="GO:0008173">
    <property type="term" value="F:RNA methyltransferase activity"/>
    <property type="evidence" value="ECO:0007669"/>
    <property type="project" value="InterPro"/>
</dbReference>
<dbReference type="InterPro" id="IPR054728">
    <property type="entry name" value="RsmB-like_ferredoxin"/>
</dbReference>
<dbReference type="Pfam" id="PF22458">
    <property type="entry name" value="RsmF-B_ferredox"/>
    <property type="match status" value="1"/>
</dbReference>
<dbReference type="RefSeq" id="WP_094998467.1">
    <property type="nucleotide sequence ID" value="NZ_BMJL01000005.1"/>
</dbReference>
<comment type="caution">
    <text evidence="5">Lacks conserved residue(s) required for the propagation of feature annotation.</text>
</comment>
<dbReference type="PRINTS" id="PR02008">
    <property type="entry name" value="RCMTFAMILY"/>
</dbReference>
<organism evidence="6 7">
    <name type="scientific">Maribacter cobaltidurans</name>
    <dbReference type="NCBI Taxonomy" id="1178778"/>
    <lineage>
        <taxon>Bacteria</taxon>
        <taxon>Pseudomonadati</taxon>
        <taxon>Bacteroidota</taxon>
        <taxon>Flavobacteriia</taxon>
        <taxon>Flavobacteriales</taxon>
        <taxon>Flavobacteriaceae</taxon>
        <taxon>Maribacter</taxon>
    </lineage>
</organism>
<dbReference type="InterPro" id="IPR023267">
    <property type="entry name" value="RCMT"/>
</dbReference>
<keyword evidence="7" id="KW-1185">Reference proteome</keyword>
<dbReference type="CDD" id="cd02440">
    <property type="entry name" value="AdoMet_MTases"/>
    <property type="match status" value="1"/>
</dbReference>
<dbReference type="SUPFAM" id="SSF53335">
    <property type="entry name" value="S-adenosyl-L-methionine-dependent methyltransferases"/>
    <property type="match status" value="1"/>
</dbReference>
<dbReference type="KEGG" id="marb:CJ263_17575"/>
<evidence type="ECO:0000313" key="7">
    <source>
        <dbReference type="Proteomes" id="UP000215244"/>
    </source>
</evidence>
<evidence type="ECO:0000256" key="2">
    <source>
        <dbReference type="ARBA" id="ARBA00022679"/>
    </source>
</evidence>
<dbReference type="GO" id="GO:0001510">
    <property type="term" value="P:RNA methylation"/>
    <property type="evidence" value="ECO:0007669"/>
    <property type="project" value="InterPro"/>
</dbReference>
<evidence type="ECO:0000256" key="1">
    <source>
        <dbReference type="ARBA" id="ARBA00022603"/>
    </source>
</evidence>
<reference evidence="6 7" key="1">
    <citation type="submission" date="2017-08" db="EMBL/GenBank/DDBJ databases">
        <title>The complete genome sequence of Maribacter sp. B1, isolated from deep-sea sediment.</title>
        <authorList>
            <person name="Wu Y.-H."/>
            <person name="Cheng H."/>
            <person name="Xu X.-W."/>
        </authorList>
    </citation>
    <scope>NUCLEOTIDE SEQUENCE [LARGE SCALE GENOMIC DNA]</scope>
    <source>
        <strain evidence="6 7">B1</strain>
    </source>
</reference>
<comment type="similarity">
    <text evidence="5">Belongs to the class I-like SAM-binding methyltransferase superfamily. RsmB/NOP family.</text>
</comment>
<dbReference type="AlphaFoldDB" id="A0A223V9R4"/>
<dbReference type="InterPro" id="IPR049560">
    <property type="entry name" value="MeTrfase_RsmB-F_NOP2_cat"/>
</dbReference>
<feature type="binding site" evidence="5">
    <location>
        <position position="301"/>
    </location>
    <ligand>
        <name>S-adenosyl-L-methionine</name>
        <dbReference type="ChEBI" id="CHEBI:59789"/>
    </ligand>
</feature>
<keyword evidence="1 5" id="KW-0489">Methyltransferase</keyword>
<keyword evidence="4 5" id="KW-0694">RNA-binding</keyword>
<dbReference type="PANTHER" id="PTHR22807">
    <property type="entry name" value="NOP2 YEAST -RELATED NOL1/NOP2/FMU SUN DOMAIN-CONTAINING"/>
    <property type="match status" value="1"/>
</dbReference>
<protein>
    <submittedName>
        <fullName evidence="6">RNA methyltransferase</fullName>
    </submittedName>
</protein>
<dbReference type="PANTHER" id="PTHR22807:SF53">
    <property type="entry name" value="RIBOSOMAL RNA SMALL SUBUNIT METHYLTRANSFERASE B-RELATED"/>
    <property type="match status" value="1"/>
</dbReference>
<feature type="active site" description="Nucleophile" evidence="5">
    <location>
        <position position="354"/>
    </location>
</feature>
<dbReference type="Gene3D" id="3.40.50.150">
    <property type="entry name" value="Vaccinia Virus protein VP39"/>
    <property type="match status" value="1"/>
</dbReference>
<accession>A0A223V9R4</accession>
<dbReference type="Proteomes" id="UP000215244">
    <property type="component" value="Chromosome"/>
</dbReference>